<dbReference type="EMBL" id="JAUEDM010000003">
    <property type="protein sequence ID" value="KAK3322515.1"/>
    <property type="molecule type" value="Genomic_DNA"/>
</dbReference>
<reference evidence="1" key="1">
    <citation type="journal article" date="2023" name="Mol. Phylogenet. Evol.">
        <title>Genome-scale phylogeny and comparative genomics of the fungal order Sordariales.</title>
        <authorList>
            <person name="Hensen N."/>
            <person name="Bonometti L."/>
            <person name="Westerberg I."/>
            <person name="Brannstrom I.O."/>
            <person name="Guillou S."/>
            <person name="Cros-Aarteil S."/>
            <person name="Calhoun S."/>
            <person name="Haridas S."/>
            <person name="Kuo A."/>
            <person name="Mondo S."/>
            <person name="Pangilinan J."/>
            <person name="Riley R."/>
            <person name="LaButti K."/>
            <person name="Andreopoulos B."/>
            <person name="Lipzen A."/>
            <person name="Chen C."/>
            <person name="Yan M."/>
            <person name="Daum C."/>
            <person name="Ng V."/>
            <person name="Clum A."/>
            <person name="Steindorff A."/>
            <person name="Ohm R.A."/>
            <person name="Martin F."/>
            <person name="Silar P."/>
            <person name="Natvig D.O."/>
            <person name="Lalanne C."/>
            <person name="Gautier V."/>
            <person name="Ament-Velasquez S.L."/>
            <person name="Kruys A."/>
            <person name="Hutchinson M.I."/>
            <person name="Powell A.J."/>
            <person name="Barry K."/>
            <person name="Miller A.N."/>
            <person name="Grigoriev I.V."/>
            <person name="Debuchy R."/>
            <person name="Gladieux P."/>
            <person name="Hiltunen Thoren M."/>
            <person name="Johannesson H."/>
        </authorList>
    </citation>
    <scope>NUCLEOTIDE SEQUENCE</scope>
    <source>
        <strain evidence="1">CBS 118394</strain>
    </source>
</reference>
<comment type="caution">
    <text evidence="1">The sequence shown here is derived from an EMBL/GenBank/DDBJ whole genome shotgun (WGS) entry which is preliminary data.</text>
</comment>
<keyword evidence="2" id="KW-1185">Reference proteome</keyword>
<evidence type="ECO:0000313" key="2">
    <source>
        <dbReference type="Proteomes" id="UP001283341"/>
    </source>
</evidence>
<dbReference type="AlphaFoldDB" id="A0AAE0ICP3"/>
<protein>
    <submittedName>
        <fullName evidence="1">Uncharacterized protein</fullName>
    </submittedName>
</protein>
<organism evidence="1 2">
    <name type="scientific">Apodospora peruviana</name>
    <dbReference type="NCBI Taxonomy" id="516989"/>
    <lineage>
        <taxon>Eukaryota</taxon>
        <taxon>Fungi</taxon>
        <taxon>Dikarya</taxon>
        <taxon>Ascomycota</taxon>
        <taxon>Pezizomycotina</taxon>
        <taxon>Sordariomycetes</taxon>
        <taxon>Sordariomycetidae</taxon>
        <taxon>Sordariales</taxon>
        <taxon>Lasiosphaeriaceae</taxon>
        <taxon>Apodospora</taxon>
    </lineage>
</organism>
<dbReference type="Proteomes" id="UP001283341">
    <property type="component" value="Unassembled WGS sequence"/>
</dbReference>
<accession>A0AAE0ICP3</accession>
<gene>
    <name evidence="1" type="ORF">B0H66DRAFT_206639</name>
</gene>
<name>A0AAE0ICP3_9PEZI</name>
<proteinExistence type="predicted"/>
<reference evidence="1" key="2">
    <citation type="submission" date="2023-06" db="EMBL/GenBank/DDBJ databases">
        <authorList>
            <consortium name="Lawrence Berkeley National Laboratory"/>
            <person name="Haridas S."/>
            <person name="Hensen N."/>
            <person name="Bonometti L."/>
            <person name="Westerberg I."/>
            <person name="Brannstrom I.O."/>
            <person name="Guillou S."/>
            <person name="Cros-Aarteil S."/>
            <person name="Calhoun S."/>
            <person name="Kuo A."/>
            <person name="Mondo S."/>
            <person name="Pangilinan J."/>
            <person name="Riley R."/>
            <person name="Labutti K."/>
            <person name="Andreopoulos B."/>
            <person name="Lipzen A."/>
            <person name="Chen C."/>
            <person name="Yanf M."/>
            <person name="Daum C."/>
            <person name="Ng V."/>
            <person name="Clum A."/>
            <person name="Steindorff A."/>
            <person name="Ohm R."/>
            <person name="Martin F."/>
            <person name="Silar P."/>
            <person name="Natvig D."/>
            <person name="Lalanne C."/>
            <person name="Gautier V."/>
            <person name="Ament-Velasquez S.L."/>
            <person name="Kruys A."/>
            <person name="Hutchinson M.I."/>
            <person name="Powell A.J."/>
            <person name="Barry K."/>
            <person name="Miller A.N."/>
            <person name="Grigoriev I.V."/>
            <person name="Debuchy R."/>
            <person name="Gladieux P."/>
            <person name="Thoren M.H."/>
            <person name="Johannesson H."/>
        </authorList>
    </citation>
    <scope>NUCLEOTIDE SEQUENCE</scope>
    <source>
        <strain evidence="1">CBS 118394</strain>
    </source>
</reference>
<sequence>MASQCDPNVLPVTESLPIATDITYGLISGNNVSDAAMVSCCSPNPVNLVNECVLWCELPERYLNATTSSTNSLLSEFGRCLKRSDEGGPMAFIVGAHMSSATASKPARWMLL</sequence>
<evidence type="ECO:0000313" key="1">
    <source>
        <dbReference type="EMBL" id="KAK3322515.1"/>
    </source>
</evidence>